<name>A0A177F386_9EURO</name>
<accession>A0A177F386</accession>
<gene>
    <name evidence="3" type="ORF">AYO21_06989</name>
</gene>
<dbReference type="SUPFAM" id="SSF54909">
    <property type="entry name" value="Dimeric alpha+beta barrel"/>
    <property type="match status" value="1"/>
</dbReference>
<evidence type="ECO:0000256" key="1">
    <source>
        <dbReference type="ARBA" id="ARBA00005986"/>
    </source>
</evidence>
<dbReference type="OrthoDB" id="3183782at2759"/>
<dbReference type="GeneID" id="34602146"/>
<comment type="similarity">
    <text evidence="1">Belongs to the tpcK family.</text>
</comment>
<dbReference type="AlphaFoldDB" id="A0A177F386"/>
<evidence type="ECO:0000313" key="3">
    <source>
        <dbReference type="EMBL" id="OAG38794.1"/>
    </source>
</evidence>
<comment type="caution">
    <text evidence="3">The sequence shown here is derived from an EMBL/GenBank/DDBJ whole genome shotgun (WGS) entry which is preliminary data.</text>
</comment>
<sequence length="166" mass="19062">MATKHRMVKLTLYARRKSHLSEDEFQKYWTETHRGLAVDWLAKYGIVKYTQDTCDKKYLSKQSAHSRIGQYHTPSELISTAIAGFPALQGVKKLNFDGIGEFLMPDVSCFHKAREDPYYAEVIAPDEDKLFDWNTAEWTIGWEEVYIKDGKVVDMPFGDAGEVSKS</sequence>
<proteinExistence type="inferred from homology"/>
<dbReference type="InterPro" id="IPR009799">
    <property type="entry name" value="EthD_dom"/>
</dbReference>
<dbReference type="Proteomes" id="UP000077002">
    <property type="component" value="Unassembled WGS sequence"/>
</dbReference>
<dbReference type="Gene3D" id="3.30.70.100">
    <property type="match status" value="1"/>
</dbReference>
<dbReference type="RefSeq" id="XP_022510746.1">
    <property type="nucleotide sequence ID" value="XM_022656947.1"/>
</dbReference>
<dbReference type="InterPro" id="IPR011008">
    <property type="entry name" value="Dimeric_a/b-barrel"/>
</dbReference>
<keyword evidence="4" id="KW-1185">Reference proteome</keyword>
<dbReference type="Pfam" id="PF07110">
    <property type="entry name" value="EthD"/>
    <property type="match status" value="1"/>
</dbReference>
<dbReference type="EMBL" id="LVKK01000051">
    <property type="protein sequence ID" value="OAG38794.1"/>
    <property type="molecule type" value="Genomic_DNA"/>
</dbReference>
<organism evidence="3 4">
    <name type="scientific">Fonsecaea monophora</name>
    <dbReference type="NCBI Taxonomy" id="254056"/>
    <lineage>
        <taxon>Eukaryota</taxon>
        <taxon>Fungi</taxon>
        <taxon>Dikarya</taxon>
        <taxon>Ascomycota</taxon>
        <taxon>Pezizomycotina</taxon>
        <taxon>Eurotiomycetes</taxon>
        <taxon>Chaetothyriomycetidae</taxon>
        <taxon>Chaetothyriales</taxon>
        <taxon>Herpotrichiellaceae</taxon>
        <taxon>Fonsecaea</taxon>
    </lineage>
</organism>
<protein>
    <recommendedName>
        <fullName evidence="2">EthD domain-containing protein</fullName>
    </recommendedName>
</protein>
<evidence type="ECO:0000259" key="2">
    <source>
        <dbReference type="Pfam" id="PF07110"/>
    </source>
</evidence>
<feature type="domain" description="EthD" evidence="2">
    <location>
        <begin position="17"/>
        <end position="132"/>
    </location>
</feature>
<dbReference type="GO" id="GO:0016491">
    <property type="term" value="F:oxidoreductase activity"/>
    <property type="evidence" value="ECO:0007669"/>
    <property type="project" value="InterPro"/>
</dbReference>
<reference evidence="3 4" key="1">
    <citation type="submission" date="2016-03" db="EMBL/GenBank/DDBJ databases">
        <title>Draft genome sequence of the Fonsecaea monophora CBS 269.37.</title>
        <authorList>
            <person name="Bombassaro A."/>
            <person name="Vinicius W.A."/>
            <person name="De Hoog S."/>
            <person name="Sun J."/>
            <person name="Souza E.M."/>
            <person name="Raittz R.T."/>
            <person name="Costa F."/>
            <person name="Leao A.C."/>
            <person name="Tadra-Sfeir M.Z."/>
            <person name="Baura V."/>
            <person name="Balsanelli E."/>
            <person name="Pedrosa F.O."/>
            <person name="Moreno L.F."/>
            <person name="Steffens M.B."/>
            <person name="Xi L."/>
            <person name="Bocca A.L."/>
            <person name="Felipe M.S."/>
            <person name="Teixeira M."/>
            <person name="Telles Filho F.Q."/>
            <person name="Azevedo C.M."/>
            <person name="Gomes R."/>
            <person name="Vicente V.A."/>
        </authorList>
    </citation>
    <scope>NUCLEOTIDE SEQUENCE [LARGE SCALE GENOMIC DNA]</scope>
    <source>
        <strain evidence="3 4">CBS 269.37</strain>
    </source>
</reference>
<evidence type="ECO:0000313" key="4">
    <source>
        <dbReference type="Proteomes" id="UP000077002"/>
    </source>
</evidence>